<proteinExistence type="inferred from homology"/>
<comment type="function">
    <text evidence="14">Telomerase is a ribonucleoprotein enzyme essential for the replication of chromosome termini in most eukaryotes. It elongates telomeres. It is a reverse transcriptase that adds simple sequence repeats to chromosome ends by copying a template sequence within the RNA component of the enzyme.</text>
</comment>
<comment type="caution">
    <text evidence="17">The sequence shown here is derived from an EMBL/GenBank/DDBJ whole genome shotgun (WGS) entry which is preliminary data.</text>
</comment>
<keyword evidence="5 14" id="KW-0808">Transferase</keyword>
<name>A0AAV7X8J4_9NEOP</name>
<evidence type="ECO:0000313" key="18">
    <source>
        <dbReference type="Proteomes" id="UP001075354"/>
    </source>
</evidence>
<evidence type="ECO:0000256" key="12">
    <source>
        <dbReference type="ARBA" id="ARBA00032044"/>
    </source>
</evidence>
<dbReference type="PROSITE" id="PS50878">
    <property type="entry name" value="RT_POL"/>
    <property type="match status" value="1"/>
</dbReference>
<dbReference type="EC" id="2.7.7.49" evidence="2 14"/>
<dbReference type="Gene3D" id="3.30.70.2630">
    <property type="match status" value="1"/>
</dbReference>
<keyword evidence="6 14" id="KW-0548">Nucleotidyltransferase</keyword>
<dbReference type="CDD" id="cd01648">
    <property type="entry name" value="TERT"/>
    <property type="match status" value="1"/>
</dbReference>
<dbReference type="GO" id="GO:0046872">
    <property type="term" value="F:metal ion binding"/>
    <property type="evidence" value="ECO:0007669"/>
    <property type="project" value="UniProtKB-KW"/>
</dbReference>
<dbReference type="GO" id="GO:0000333">
    <property type="term" value="C:telomerase catalytic core complex"/>
    <property type="evidence" value="ECO:0007669"/>
    <property type="project" value="TreeGrafter"/>
</dbReference>
<dbReference type="AlphaFoldDB" id="A0AAV7X8J4"/>
<sequence length="779" mass="89235">MLNVTTMEFRSMVTTAVPHVTGAAMESGNEPDQPRRKKPRRVRKSKSVLTGTDAVEGKPFKDVPGNGINIGLPGTFQHVLLPASRSAEDPKITGMNLLNNIMKVNVGVSYKTLMNRKIAASTNLNPFLKELDKLLKEHRRLHVYQKIVFASLSSVFLDTCSETYSCKVVFHVIYFIMSRVLPSSLLGSKENLKLFMKQVRRVVFGCHRQSFSLSSLVHGQKVGHVSWLNSAPSNSLRLHILARLIKWLLLYVQGVLWRLFYFARDTSNRIVYYNKYKWKQRERGVVSLLVANNRIQKLENGSEEIKKLVDVGRTQFLIKTNGLRPITIFGVPDEAGKILRCRARMLLSQWAYFSGSLNTRFNPAYHEALQNGLLKIVCHYPEPSTRPFYYFVRTDVNDAFGSIDQCKLSTILDLLHQKTVPRDNKMNIWQVYRKKNGRKPTYSEMFECPNMPIPSSFTKTEGKIFDIQPIFHYILSRINHLGTVIGRTTYCISHGIPQGMDLSSILCEIYYSMLDREHLASFQQTGNNELFLRYCDDYLFLSPSKERTEQFLQKVSSGFPDYHVQFNHSKTVTNISTGSTIVSFCGFNIDLSSFNVKNCFDSLKNRDVGHHLKLDGTQHPGKILLRRMKLVLKLYPVLIDRRVNSKHTVAENVYRAALLMAFRFIGFVRYAFFGKKLTGTFAIKCIKVGYCSIRNKVMRVTGVNGPMRGLSNEEIKWLVYQAFLSCMAKKSSLCPDALKYLKAMCKKILKKMNKFQVNLLRRISTPSLPGVFSTLKWWV</sequence>
<dbReference type="Proteomes" id="UP001075354">
    <property type="component" value="Chromosome 12"/>
</dbReference>
<protein>
    <recommendedName>
        <fullName evidence="3 14">Telomerase reverse transcriptase</fullName>
        <ecNumber evidence="2 14">2.7.7.49</ecNumber>
    </recommendedName>
    <alternativeName>
        <fullName evidence="12 14">Telomerase catalytic subunit</fullName>
    </alternativeName>
</protein>
<evidence type="ECO:0000259" key="16">
    <source>
        <dbReference type="PROSITE" id="PS50878"/>
    </source>
</evidence>
<keyword evidence="10 14" id="KW-0695">RNA-directed DNA polymerase</keyword>
<evidence type="ECO:0000256" key="1">
    <source>
        <dbReference type="ARBA" id="ARBA00008001"/>
    </source>
</evidence>
<evidence type="ECO:0000256" key="11">
    <source>
        <dbReference type="ARBA" id="ARBA00023242"/>
    </source>
</evidence>
<evidence type="ECO:0000256" key="8">
    <source>
        <dbReference type="ARBA" id="ARBA00022842"/>
    </source>
</evidence>
<gene>
    <name evidence="17" type="ORF">ONE63_002318</name>
</gene>
<dbReference type="GO" id="GO:0007004">
    <property type="term" value="P:telomere maintenance via telomerase"/>
    <property type="evidence" value="ECO:0007669"/>
    <property type="project" value="TreeGrafter"/>
</dbReference>
<dbReference type="Pfam" id="PF12009">
    <property type="entry name" value="Telomerase_RBD"/>
    <property type="match status" value="1"/>
</dbReference>
<evidence type="ECO:0000256" key="4">
    <source>
        <dbReference type="ARBA" id="ARBA00022454"/>
    </source>
</evidence>
<evidence type="ECO:0000256" key="2">
    <source>
        <dbReference type="ARBA" id="ARBA00012493"/>
    </source>
</evidence>
<keyword evidence="7 14" id="KW-0479">Metal-binding</keyword>
<dbReference type="InterPro" id="IPR049139">
    <property type="entry name" value="TERT_C"/>
</dbReference>
<comment type="subcellular location">
    <subcellularLocation>
        <location evidence="14">Nucleus</location>
    </subcellularLocation>
    <subcellularLocation>
        <location evidence="14">Chromosome</location>
        <location evidence="14">Telomere</location>
    </subcellularLocation>
</comment>
<dbReference type="Pfam" id="PF21399">
    <property type="entry name" value="TERT_C"/>
    <property type="match status" value="1"/>
</dbReference>
<feature type="domain" description="Reverse transcriptase" evidence="16">
    <location>
        <begin position="312"/>
        <end position="589"/>
    </location>
</feature>
<dbReference type="SMART" id="SM00975">
    <property type="entry name" value="Telomerase_RBD"/>
    <property type="match status" value="1"/>
</dbReference>
<evidence type="ECO:0000256" key="15">
    <source>
        <dbReference type="SAM" id="MobiDB-lite"/>
    </source>
</evidence>
<dbReference type="Gene3D" id="1.10.357.90">
    <property type="match status" value="1"/>
</dbReference>
<evidence type="ECO:0000256" key="10">
    <source>
        <dbReference type="ARBA" id="ARBA00022918"/>
    </source>
</evidence>
<dbReference type="GO" id="GO:0070034">
    <property type="term" value="F:telomerase RNA binding"/>
    <property type="evidence" value="ECO:0007669"/>
    <property type="project" value="TreeGrafter"/>
</dbReference>
<keyword evidence="8 14" id="KW-0460">Magnesium</keyword>
<reference evidence="17" key="1">
    <citation type="submission" date="2022-12" db="EMBL/GenBank/DDBJ databases">
        <title>Chromosome-level genome assembly of the bean flower thrips Megalurothrips usitatus.</title>
        <authorList>
            <person name="Ma L."/>
            <person name="Liu Q."/>
            <person name="Li H."/>
            <person name="Cai W."/>
        </authorList>
    </citation>
    <scope>NUCLEOTIDE SEQUENCE</scope>
    <source>
        <strain evidence="17">Cailab_2022a</strain>
    </source>
</reference>
<dbReference type="PRINTS" id="PR01365">
    <property type="entry name" value="TELOMERASERT"/>
</dbReference>
<comment type="catalytic activity">
    <reaction evidence="13 14">
        <text>DNA(n) + a 2'-deoxyribonucleoside 5'-triphosphate = DNA(n+1) + diphosphate</text>
        <dbReference type="Rhea" id="RHEA:22508"/>
        <dbReference type="Rhea" id="RHEA-COMP:17339"/>
        <dbReference type="Rhea" id="RHEA-COMP:17340"/>
        <dbReference type="ChEBI" id="CHEBI:33019"/>
        <dbReference type="ChEBI" id="CHEBI:61560"/>
        <dbReference type="ChEBI" id="CHEBI:173112"/>
        <dbReference type="EC" id="2.7.7.49"/>
    </reaction>
</comment>
<evidence type="ECO:0000256" key="13">
    <source>
        <dbReference type="ARBA" id="ARBA00048173"/>
    </source>
</evidence>
<keyword evidence="18" id="KW-1185">Reference proteome</keyword>
<dbReference type="PANTHER" id="PTHR12066:SF0">
    <property type="entry name" value="TELOMERASE REVERSE TRANSCRIPTASE"/>
    <property type="match status" value="1"/>
</dbReference>
<evidence type="ECO:0000256" key="9">
    <source>
        <dbReference type="ARBA" id="ARBA00022895"/>
    </source>
</evidence>
<comment type="similarity">
    <text evidence="1 14">Belongs to the reverse transcriptase family. Telomerase subfamily.</text>
</comment>
<dbReference type="PANTHER" id="PTHR12066">
    <property type="entry name" value="TELOMERASE REVERSE TRANSCRIPTASE"/>
    <property type="match status" value="1"/>
</dbReference>
<evidence type="ECO:0000256" key="3">
    <source>
        <dbReference type="ARBA" id="ARBA00016182"/>
    </source>
</evidence>
<dbReference type="Pfam" id="PF00078">
    <property type="entry name" value="RVT_1"/>
    <property type="match status" value="1"/>
</dbReference>
<evidence type="ECO:0000256" key="5">
    <source>
        <dbReference type="ARBA" id="ARBA00022679"/>
    </source>
</evidence>
<evidence type="ECO:0000256" key="6">
    <source>
        <dbReference type="ARBA" id="ARBA00022695"/>
    </source>
</evidence>
<evidence type="ECO:0000256" key="7">
    <source>
        <dbReference type="ARBA" id="ARBA00022723"/>
    </source>
</evidence>
<keyword evidence="4 14" id="KW-0158">Chromosome</keyword>
<feature type="compositionally biased region" description="Basic residues" evidence="15">
    <location>
        <begin position="35"/>
        <end position="46"/>
    </location>
</feature>
<dbReference type="GO" id="GO:0042162">
    <property type="term" value="F:telomeric DNA binding"/>
    <property type="evidence" value="ECO:0007669"/>
    <property type="project" value="TreeGrafter"/>
</dbReference>
<evidence type="ECO:0000256" key="14">
    <source>
        <dbReference type="RuleBase" id="RU365061"/>
    </source>
</evidence>
<accession>A0AAV7X8J4</accession>
<dbReference type="SUPFAM" id="SSF56672">
    <property type="entry name" value="DNA/RNA polymerases"/>
    <property type="match status" value="1"/>
</dbReference>
<dbReference type="EMBL" id="JAPTSV010000012">
    <property type="protein sequence ID" value="KAJ1521996.1"/>
    <property type="molecule type" value="Genomic_DNA"/>
</dbReference>
<organism evidence="17 18">
    <name type="scientific">Megalurothrips usitatus</name>
    <name type="common">bean blossom thrips</name>
    <dbReference type="NCBI Taxonomy" id="439358"/>
    <lineage>
        <taxon>Eukaryota</taxon>
        <taxon>Metazoa</taxon>
        <taxon>Ecdysozoa</taxon>
        <taxon>Arthropoda</taxon>
        <taxon>Hexapoda</taxon>
        <taxon>Insecta</taxon>
        <taxon>Pterygota</taxon>
        <taxon>Neoptera</taxon>
        <taxon>Paraneoptera</taxon>
        <taxon>Thysanoptera</taxon>
        <taxon>Terebrantia</taxon>
        <taxon>Thripoidea</taxon>
        <taxon>Thripidae</taxon>
        <taxon>Megalurothrips</taxon>
    </lineage>
</organism>
<dbReference type="GO" id="GO:0000781">
    <property type="term" value="C:chromosome, telomeric region"/>
    <property type="evidence" value="ECO:0007669"/>
    <property type="project" value="UniProtKB-SubCell"/>
</dbReference>
<dbReference type="GO" id="GO:0003720">
    <property type="term" value="F:telomerase activity"/>
    <property type="evidence" value="ECO:0007669"/>
    <property type="project" value="InterPro"/>
</dbReference>
<keyword evidence="11 14" id="KW-0539">Nucleus</keyword>
<dbReference type="Gene3D" id="1.10.132.70">
    <property type="match status" value="1"/>
</dbReference>
<feature type="region of interest" description="Disordered" evidence="15">
    <location>
        <begin position="21"/>
        <end position="60"/>
    </location>
</feature>
<dbReference type="InterPro" id="IPR021891">
    <property type="entry name" value="Telomerase_RBD"/>
</dbReference>
<evidence type="ECO:0000313" key="17">
    <source>
        <dbReference type="EMBL" id="KAJ1521996.1"/>
    </source>
</evidence>
<keyword evidence="9 14" id="KW-0779">Telomere</keyword>
<dbReference type="InterPro" id="IPR000477">
    <property type="entry name" value="RT_dom"/>
</dbReference>
<dbReference type="InterPro" id="IPR043502">
    <property type="entry name" value="DNA/RNA_pol_sf"/>
</dbReference>
<dbReference type="InterPro" id="IPR003545">
    <property type="entry name" value="Telomerase_RT"/>
</dbReference>